<dbReference type="SUPFAM" id="SSF54928">
    <property type="entry name" value="RNA-binding domain, RBD"/>
    <property type="match status" value="1"/>
</dbReference>
<dbReference type="InterPro" id="IPR003616">
    <property type="entry name" value="Post-SET_dom"/>
</dbReference>
<proteinExistence type="predicted"/>
<feature type="compositionally biased region" description="Low complexity" evidence="13">
    <location>
        <begin position="1"/>
        <end position="24"/>
    </location>
</feature>
<dbReference type="SMART" id="SM01291">
    <property type="entry name" value="N-SET"/>
    <property type="match status" value="1"/>
</dbReference>
<dbReference type="SUPFAM" id="SSF82199">
    <property type="entry name" value="SET domain"/>
    <property type="match status" value="1"/>
</dbReference>
<dbReference type="Gene3D" id="2.170.270.10">
    <property type="entry name" value="SET domain"/>
    <property type="match status" value="1"/>
</dbReference>
<dbReference type="Proteomes" id="UP001219933">
    <property type="component" value="Chromosome 3"/>
</dbReference>
<evidence type="ECO:0000256" key="8">
    <source>
        <dbReference type="ARBA" id="ARBA00023242"/>
    </source>
</evidence>
<gene>
    <name evidence="16" type="primary">SET1</name>
    <name evidence="16" type="ORF">MCUN1_001940</name>
</gene>
<evidence type="ECO:0000256" key="2">
    <source>
        <dbReference type="ARBA" id="ARBA00012182"/>
    </source>
</evidence>
<dbReference type="SMART" id="SM00317">
    <property type="entry name" value="SET"/>
    <property type="match status" value="1"/>
</dbReference>
<dbReference type="InterPro" id="IPR001214">
    <property type="entry name" value="SET_dom"/>
</dbReference>
<feature type="domain" description="Post-SET" evidence="15">
    <location>
        <begin position="768"/>
        <end position="783"/>
    </location>
</feature>
<dbReference type="EC" id="2.1.1.354" evidence="2"/>
<dbReference type="PANTHER" id="PTHR45814:SF2">
    <property type="entry name" value="HISTONE-LYSINE N-METHYLTRANSFERASE SETD1"/>
    <property type="match status" value="1"/>
</dbReference>
<feature type="domain" description="SET" evidence="14">
    <location>
        <begin position="642"/>
        <end position="759"/>
    </location>
</feature>
<dbReference type="InterPro" id="IPR012677">
    <property type="entry name" value="Nucleotide-bd_a/b_plait_sf"/>
</dbReference>
<feature type="compositionally biased region" description="Basic and acidic residues" evidence="13">
    <location>
        <begin position="435"/>
        <end position="446"/>
    </location>
</feature>
<sequence length="783" mass="89036">MSRLFSAGAGMPTPASAPAAPAMGHSVPLPHQLPHDPRLKNYQTTYDPQLDPTHRSNEMHRRYELEKRQDTADPRTAPDYCPRKPRRRAREQLEQCVYAYDKNSVGPPPPRELVIHGLSPRTMPAAILQHCRAFGRVEASELKVDPQTGESIGIFWLKYAAELGAQAPSGAKYGYEAARAAKEALSGSRIGPSVVTAELDTDKERYVRMYRTELGKRYPPKAVIEARKAEARRAARREEERKEEAQREVRREPRREEVRRSRWDVGSRDAKSTVLYGKRDAAPRMSRYDIDIHERLAKLGRSYIFVPRVSVDDAAVKERFRAFSPVLFERGDDGWYVGFEDDVAVRCQRVLNDVRVGGQLLRLEVHNPQRPSRTEAKPAPPKKTHWTPEELQEEAMQKIMSELEVLFLRDVKNRIVAPRIAEFLRPDGVGGVKLAEHRERQERDVRPSVAGALPSFRKVTLDPIPRKPGAPPSEPRKPKRATIDYSDDSDEEPDQKPQTKTQTEQQRHKQAPEQDNEPVPDVRAAGIVCDDEEAYFLKVALEKEARGQELPPLEDDSDEDDMCHRSGSARAEGFYKIPPERKAAHLPDRNRAIVEPRVSSLASARNNRADSRRLAHDIEQHKRETLGDTDILKFNQLRTRKKQLRFAKSPIHDWGLYAMEVIPPGDMVIEYVGEIVRQQVADHREKMYERAGNFSTYLFRVDDDIVVDATMKGNIARLMNHCCTPNCTAKILTVNGEKRIGIFAKQQILPGQELTYDYKFQASAGDEDAIPCLCGSPACRRFL</sequence>
<keyword evidence="6" id="KW-0949">S-adenosyl-L-methionine</keyword>
<evidence type="ECO:0000256" key="9">
    <source>
        <dbReference type="ARBA" id="ARBA00030093"/>
    </source>
</evidence>
<dbReference type="PANTHER" id="PTHR45814">
    <property type="entry name" value="HISTONE-LYSINE N-METHYLTRANSFERASE SETD1"/>
    <property type="match status" value="1"/>
</dbReference>
<dbReference type="Pfam" id="PF00856">
    <property type="entry name" value="SET"/>
    <property type="match status" value="1"/>
</dbReference>
<dbReference type="Gene3D" id="3.30.70.330">
    <property type="match status" value="1"/>
</dbReference>
<keyword evidence="8" id="KW-0539">Nucleus</keyword>
<comment type="catalytic activity">
    <reaction evidence="10">
        <text>L-lysyl(4)-[histone H3] + 3 S-adenosyl-L-methionine = N(6),N(6),N(6)-trimethyl-L-lysyl(4)-[histone H3] + 3 S-adenosyl-L-homocysteine + 3 H(+)</text>
        <dbReference type="Rhea" id="RHEA:60260"/>
        <dbReference type="Rhea" id="RHEA-COMP:15537"/>
        <dbReference type="Rhea" id="RHEA-COMP:15547"/>
        <dbReference type="ChEBI" id="CHEBI:15378"/>
        <dbReference type="ChEBI" id="CHEBI:29969"/>
        <dbReference type="ChEBI" id="CHEBI:57856"/>
        <dbReference type="ChEBI" id="CHEBI:59789"/>
        <dbReference type="ChEBI" id="CHEBI:61961"/>
        <dbReference type="EC" id="2.1.1.354"/>
    </reaction>
</comment>
<feature type="region of interest" description="Disordered" evidence="13">
    <location>
        <begin position="1"/>
        <end position="88"/>
    </location>
</feature>
<dbReference type="GO" id="GO:0003676">
    <property type="term" value="F:nucleic acid binding"/>
    <property type="evidence" value="ECO:0007669"/>
    <property type="project" value="InterPro"/>
</dbReference>
<evidence type="ECO:0000256" key="3">
    <source>
        <dbReference type="ARBA" id="ARBA00015839"/>
    </source>
</evidence>
<comment type="catalytic activity">
    <reaction evidence="11">
        <text>N(6)-methyl-L-lysyl(4)-[histone H3] + S-adenosyl-L-methionine = N(6),N(6)-dimethyl-L-lysyl(4)-[histone H3] + S-adenosyl-L-homocysteine + H(+)</text>
        <dbReference type="Rhea" id="RHEA:60268"/>
        <dbReference type="Rhea" id="RHEA-COMP:15540"/>
        <dbReference type="Rhea" id="RHEA-COMP:15543"/>
        <dbReference type="ChEBI" id="CHEBI:15378"/>
        <dbReference type="ChEBI" id="CHEBI:57856"/>
        <dbReference type="ChEBI" id="CHEBI:59789"/>
        <dbReference type="ChEBI" id="CHEBI:61929"/>
        <dbReference type="ChEBI" id="CHEBI:61976"/>
    </reaction>
</comment>
<dbReference type="GO" id="GO:0032259">
    <property type="term" value="P:methylation"/>
    <property type="evidence" value="ECO:0007669"/>
    <property type="project" value="UniProtKB-KW"/>
</dbReference>
<evidence type="ECO:0000256" key="1">
    <source>
        <dbReference type="ARBA" id="ARBA00004123"/>
    </source>
</evidence>
<keyword evidence="4 16" id="KW-0489">Methyltransferase</keyword>
<feature type="compositionally biased region" description="Basic and acidic residues" evidence="13">
    <location>
        <begin position="52"/>
        <end position="73"/>
    </location>
</feature>
<feature type="region of interest" description="Disordered" evidence="13">
    <location>
        <begin position="435"/>
        <end position="521"/>
    </location>
</feature>
<feature type="region of interest" description="Disordered" evidence="13">
    <location>
        <begin position="235"/>
        <end position="258"/>
    </location>
</feature>
<keyword evidence="17" id="KW-1185">Reference proteome</keyword>
<dbReference type="InterPro" id="IPR044570">
    <property type="entry name" value="Set1-like"/>
</dbReference>
<dbReference type="InterPro" id="IPR046341">
    <property type="entry name" value="SET_dom_sf"/>
</dbReference>
<evidence type="ECO:0000256" key="4">
    <source>
        <dbReference type="ARBA" id="ARBA00022603"/>
    </source>
</evidence>
<dbReference type="EMBL" id="CP119879">
    <property type="protein sequence ID" value="WFD35091.1"/>
    <property type="molecule type" value="Genomic_DNA"/>
</dbReference>
<evidence type="ECO:0000256" key="13">
    <source>
        <dbReference type="SAM" id="MobiDB-lite"/>
    </source>
</evidence>
<comment type="catalytic activity">
    <reaction evidence="12">
        <text>N(6),N(6)-dimethyl-L-lysyl(4)-[histone H3] + S-adenosyl-L-methionine = N(6),N(6),N(6)-trimethyl-L-lysyl(4)-[histone H3] + S-adenosyl-L-homocysteine + H(+)</text>
        <dbReference type="Rhea" id="RHEA:60272"/>
        <dbReference type="Rhea" id="RHEA-COMP:15537"/>
        <dbReference type="Rhea" id="RHEA-COMP:15540"/>
        <dbReference type="ChEBI" id="CHEBI:15378"/>
        <dbReference type="ChEBI" id="CHEBI:57856"/>
        <dbReference type="ChEBI" id="CHEBI:59789"/>
        <dbReference type="ChEBI" id="CHEBI:61961"/>
        <dbReference type="ChEBI" id="CHEBI:61976"/>
    </reaction>
</comment>
<reference evidence="16" key="1">
    <citation type="submission" date="2023-03" db="EMBL/GenBank/DDBJ databases">
        <title>Mating type loci evolution in Malassezia.</title>
        <authorList>
            <person name="Coelho M.A."/>
        </authorList>
    </citation>
    <scope>NUCLEOTIDE SEQUENCE</scope>
    <source>
        <strain evidence="16">CBS 11721</strain>
    </source>
</reference>
<feature type="region of interest" description="Disordered" evidence="13">
    <location>
        <begin position="367"/>
        <end position="387"/>
    </location>
</feature>
<feature type="compositionally biased region" description="Basic and acidic residues" evidence="13">
    <location>
        <begin position="367"/>
        <end position="376"/>
    </location>
</feature>
<keyword evidence="7" id="KW-0156">Chromatin regulator</keyword>
<name>A0AAF0ER98_9BASI</name>
<evidence type="ECO:0000256" key="6">
    <source>
        <dbReference type="ARBA" id="ARBA00022691"/>
    </source>
</evidence>
<dbReference type="GO" id="GO:0048188">
    <property type="term" value="C:Set1C/COMPASS complex"/>
    <property type="evidence" value="ECO:0007669"/>
    <property type="project" value="TreeGrafter"/>
</dbReference>
<evidence type="ECO:0000256" key="10">
    <source>
        <dbReference type="ARBA" id="ARBA00047571"/>
    </source>
</evidence>
<evidence type="ECO:0000256" key="12">
    <source>
        <dbReference type="ARBA" id="ARBA00049129"/>
    </source>
</evidence>
<evidence type="ECO:0000259" key="15">
    <source>
        <dbReference type="PROSITE" id="PS50868"/>
    </source>
</evidence>
<accession>A0AAF0ER98</accession>
<comment type="subcellular location">
    <subcellularLocation>
        <location evidence="1">Nucleus</location>
    </subcellularLocation>
</comment>
<evidence type="ECO:0000256" key="5">
    <source>
        <dbReference type="ARBA" id="ARBA00022679"/>
    </source>
</evidence>
<dbReference type="InterPro" id="IPR024657">
    <property type="entry name" value="COMPASS_Set1_N-SET"/>
</dbReference>
<dbReference type="PROSITE" id="PS50868">
    <property type="entry name" value="POST_SET"/>
    <property type="match status" value="1"/>
</dbReference>
<dbReference type="PROSITE" id="PS50280">
    <property type="entry name" value="SET"/>
    <property type="match status" value="1"/>
</dbReference>
<protein>
    <recommendedName>
        <fullName evidence="3">Histone-lysine N-methyltransferase, H3 lysine-4 specific</fullName>
        <ecNumber evidence="2">2.1.1.354</ecNumber>
    </recommendedName>
    <alternativeName>
        <fullName evidence="9">SET domain-containing protein 1</fullName>
    </alternativeName>
</protein>
<evidence type="ECO:0000313" key="17">
    <source>
        <dbReference type="Proteomes" id="UP001219933"/>
    </source>
</evidence>
<dbReference type="AlphaFoldDB" id="A0AAF0ER98"/>
<evidence type="ECO:0000256" key="7">
    <source>
        <dbReference type="ARBA" id="ARBA00022853"/>
    </source>
</evidence>
<evidence type="ECO:0000259" key="14">
    <source>
        <dbReference type="PROSITE" id="PS50280"/>
    </source>
</evidence>
<organism evidence="16 17">
    <name type="scientific">Malassezia cuniculi</name>
    <dbReference type="NCBI Taxonomy" id="948313"/>
    <lineage>
        <taxon>Eukaryota</taxon>
        <taxon>Fungi</taxon>
        <taxon>Dikarya</taxon>
        <taxon>Basidiomycota</taxon>
        <taxon>Ustilaginomycotina</taxon>
        <taxon>Malasseziomycetes</taxon>
        <taxon>Malasseziales</taxon>
        <taxon>Malasseziaceae</taxon>
        <taxon>Malassezia</taxon>
    </lineage>
</organism>
<dbReference type="InterPro" id="IPR035979">
    <property type="entry name" value="RBD_domain_sf"/>
</dbReference>
<dbReference type="GO" id="GO:0140999">
    <property type="term" value="F:histone H3K4 trimethyltransferase activity"/>
    <property type="evidence" value="ECO:0007669"/>
    <property type="project" value="UniProtKB-EC"/>
</dbReference>
<evidence type="ECO:0000256" key="11">
    <source>
        <dbReference type="ARBA" id="ARBA00047583"/>
    </source>
</evidence>
<dbReference type="Pfam" id="PF11764">
    <property type="entry name" value="N-SET"/>
    <property type="match status" value="1"/>
</dbReference>
<evidence type="ECO:0000313" key="16">
    <source>
        <dbReference type="EMBL" id="WFD35091.1"/>
    </source>
</evidence>
<keyword evidence="5 16" id="KW-0808">Transferase</keyword>